<proteinExistence type="predicted"/>
<gene>
    <name evidence="2" type="ORF">XELAEV_18020740mg</name>
</gene>
<organism evidence="2 3">
    <name type="scientific">Xenopus laevis</name>
    <name type="common">African clawed frog</name>
    <dbReference type="NCBI Taxonomy" id="8355"/>
    <lineage>
        <taxon>Eukaryota</taxon>
        <taxon>Metazoa</taxon>
        <taxon>Chordata</taxon>
        <taxon>Craniata</taxon>
        <taxon>Vertebrata</taxon>
        <taxon>Euteleostomi</taxon>
        <taxon>Amphibia</taxon>
        <taxon>Batrachia</taxon>
        <taxon>Anura</taxon>
        <taxon>Pipoidea</taxon>
        <taxon>Pipidae</taxon>
        <taxon>Xenopodinae</taxon>
        <taxon>Xenopus</taxon>
        <taxon>Xenopus</taxon>
    </lineage>
</organism>
<feature type="compositionally biased region" description="Basic and acidic residues" evidence="1">
    <location>
        <begin position="295"/>
        <end position="313"/>
    </location>
</feature>
<evidence type="ECO:0000313" key="3">
    <source>
        <dbReference type="Proteomes" id="UP000694892"/>
    </source>
</evidence>
<feature type="compositionally biased region" description="Low complexity" evidence="1">
    <location>
        <begin position="395"/>
        <end position="412"/>
    </location>
</feature>
<feature type="region of interest" description="Disordered" evidence="1">
    <location>
        <begin position="277"/>
        <end position="425"/>
    </location>
</feature>
<name>A0A974HQR9_XENLA</name>
<feature type="compositionally biased region" description="Low complexity" evidence="1">
    <location>
        <begin position="280"/>
        <end position="292"/>
    </location>
</feature>
<sequence>MLSSRLMNNERQALVLKQNHSHSVRLGAIRRSSGQIDNWNYYTPHSLNAGQRQLKFQQLTQENARILGRILKRESEYSKWESDWETVKQIRGNISRYTRVPSPLWVAREKVPILDVRKNSGIQCVINENETSSNQSRSTLHSISGHKRAGRSRVSSLHQDKNDHVSTKPLKISSESTDSTLETLNPETKKHRKGQKSCRCSQDNLDTSLHNSVNNINNETETQLSYKSDKRYLANEGNKTSLPHEESNRSIDFSPVASGVSSFYSLENSEESLALTPTESSKISGKMSSLSIRVEQTDGRTHSTLQEENRCSEKSTQSLQGTNSSSQKTNRSTNVSSQGSNKSQDLSIQGRNKSPIISSQMSNSRSHSSWVGSYRNSDGSVHEIYKSTDPSLTTSSRGSSASSRYSRSIISYSDEETTNYNPAEI</sequence>
<accession>A0A974HQR9</accession>
<dbReference type="Proteomes" id="UP000694892">
    <property type="component" value="Chromosome 3S"/>
</dbReference>
<reference evidence="3" key="1">
    <citation type="journal article" date="2016" name="Nature">
        <title>Genome evolution in the allotetraploid frog Xenopus laevis.</title>
        <authorList>
            <person name="Session A.M."/>
            <person name="Uno Y."/>
            <person name="Kwon T."/>
            <person name="Chapman J.A."/>
            <person name="Toyoda A."/>
            <person name="Takahashi S."/>
            <person name="Fukui A."/>
            <person name="Hikosaka A."/>
            <person name="Suzuki A."/>
            <person name="Kondo M."/>
            <person name="van Heeringen S.J."/>
            <person name="Quigley I."/>
            <person name="Heinz S."/>
            <person name="Ogino H."/>
            <person name="Ochi H."/>
            <person name="Hellsten U."/>
            <person name="Lyons J.B."/>
            <person name="Simakov O."/>
            <person name="Putnam N."/>
            <person name="Stites J."/>
            <person name="Kuroki Y."/>
            <person name="Tanaka T."/>
            <person name="Michiue T."/>
            <person name="Watanabe M."/>
            <person name="Bogdanovic O."/>
            <person name="Lister R."/>
            <person name="Georgiou G."/>
            <person name="Paranjpe S.S."/>
            <person name="van Kruijsbergen I."/>
            <person name="Shu S."/>
            <person name="Carlson J."/>
            <person name="Kinoshita T."/>
            <person name="Ohta Y."/>
            <person name="Mawaribuchi S."/>
            <person name="Jenkins J."/>
            <person name="Grimwood J."/>
            <person name="Schmutz J."/>
            <person name="Mitros T."/>
            <person name="Mozaffari S.V."/>
            <person name="Suzuki Y."/>
            <person name="Haramoto Y."/>
            <person name="Yamamoto T.S."/>
            <person name="Takagi C."/>
            <person name="Heald R."/>
            <person name="Miller K."/>
            <person name="Haudenschild C."/>
            <person name="Kitzman J."/>
            <person name="Nakayama T."/>
            <person name="Izutsu Y."/>
            <person name="Robert J."/>
            <person name="Fortriede J."/>
            <person name="Burns K."/>
            <person name="Lotay V."/>
            <person name="Karimi K."/>
            <person name="Yasuoka Y."/>
            <person name="Dichmann D.S."/>
            <person name="Flajnik M.F."/>
            <person name="Houston D.W."/>
            <person name="Shendure J."/>
            <person name="DuPasquier L."/>
            <person name="Vize P.D."/>
            <person name="Zorn A.M."/>
            <person name="Ito M."/>
            <person name="Marcotte E.M."/>
            <person name="Wallingford J.B."/>
            <person name="Ito Y."/>
            <person name="Asashima M."/>
            <person name="Ueno N."/>
            <person name="Matsuda Y."/>
            <person name="Veenstra G.J."/>
            <person name="Fujiyama A."/>
            <person name="Harland R.M."/>
            <person name="Taira M."/>
            <person name="Rokhsar D.S."/>
        </authorList>
    </citation>
    <scope>NUCLEOTIDE SEQUENCE [LARGE SCALE GENOMIC DNA]</scope>
    <source>
        <strain evidence="3">J</strain>
    </source>
</reference>
<feature type="compositionally biased region" description="Polar residues" evidence="1">
    <location>
        <begin position="127"/>
        <end position="142"/>
    </location>
</feature>
<feature type="compositionally biased region" description="Polar residues" evidence="1">
    <location>
        <begin position="370"/>
        <end position="379"/>
    </location>
</feature>
<evidence type="ECO:0000256" key="1">
    <source>
        <dbReference type="SAM" id="MobiDB-lite"/>
    </source>
</evidence>
<evidence type="ECO:0000313" key="2">
    <source>
        <dbReference type="EMBL" id="OCT87047.1"/>
    </source>
</evidence>
<feature type="compositionally biased region" description="Polar residues" evidence="1">
    <location>
        <begin position="198"/>
        <end position="213"/>
    </location>
</feature>
<protein>
    <submittedName>
        <fullName evidence="2">Uncharacterized protein</fullName>
    </submittedName>
</protein>
<feature type="compositionally biased region" description="Polar residues" evidence="1">
    <location>
        <begin position="314"/>
        <end position="352"/>
    </location>
</feature>
<feature type="region of interest" description="Disordered" evidence="1">
    <location>
        <begin position="127"/>
        <end position="213"/>
    </location>
</feature>
<dbReference type="OMA" id="WNYYTPH"/>
<dbReference type="AlphaFoldDB" id="A0A974HQR9"/>
<dbReference type="EMBL" id="CM004471">
    <property type="protein sequence ID" value="OCT87047.1"/>
    <property type="molecule type" value="Genomic_DNA"/>
</dbReference>
<feature type="compositionally biased region" description="Low complexity" evidence="1">
    <location>
        <begin position="173"/>
        <end position="184"/>
    </location>
</feature>
<feature type="compositionally biased region" description="Low complexity" evidence="1">
    <location>
        <begin position="354"/>
        <end position="369"/>
    </location>
</feature>